<dbReference type="RefSeq" id="WP_078115922.1">
    <property type="nucleotide sequence ID" value="NZ_MWMH01000004.1"/>
</dbReference>
<proteinExistence type="predicted"/>
<evidence type="ECO:0000313" key="4">
    <source>
        <dbReference type="Proteomes" id="UP000190959"/>
    </source>
</evidence>
<dbReference type="Pfam" id="PF20187">
    <property type="entry name" value="DUF6550"/>
    <property type="match status" value="1"/>
</dbReference>
<gene>
    <name evidence="3" type="ORF">CBEIBR21_13535</name>
</gene>
<evidence type="ECO:0000256" key="2">
    <source>
        <dbReference type="SAM" id="Phobius"/>
    </source>
</evidence>
<protein>
    <submittedName>
        <fullName evidence="3">Uncharacterized protein</fullName>
    </submittedName>
</protein>
<feature type="compositionally biased region" description="Polar residues" evidence="1">
    <location>
        <begin position="78"/>
        <end position="90"/>
    </location>
</feature>
<dbReference type="AlphaFoldDB" id="A0A1S9N5X3"/>
<organism evidence="3 4">
    <name type="scientific">Clostridium beijerinckii</name>
    <name type="common">Clostridium MP</name>
    <dbReference type="NCBI Taxonomy" id="1520"/>
    <lineage>
        <taxon>Bacteria</taxon>
        <taxon>Bacillati</taxon>
        <taxon>Bacillota</taxon>
        <taxon>Clostridia</taxon>
        <taxon>Eubacteriales</taxon>
        <taxon>Clostridiaceae</taxon>
        <taxon>Clostridium</taxon>
    </lineage>
</organism>
<name>A0A1S9N5X3_CLOBE</name>
<feature type="compositionally biased region" description="Low complexity" evidence="1">
    <location>
        <begin position="158"/>
        <end position="173"/>
    </location>
</feature>
<sequence length="182" mass="19702">MRKLNFNLKKNMTVSVLLIIALGLGIGLIAYTNKGSAAKDTKVLTEENKKVNVNEVTNADDKKEVTPAIDDSAEKKTQNNSDAISPQVVSNELAKKEETPKKPDPPKEKPKTQDNITDKNKVPTYTEKEVKPNADTTPKGGEKNSSGQVYVPGFGWVKDSGSNSSVKVNSSGDINKQVGKMD</sequence>
<comment type="caution">
    <text evidence="3">The sequence shown here is derived from an EMBL/GenBank/DDBJ whole genome shotgun (WGS) entry which is preliminary data.</text>
</comment>
<feature type="region of interest" description="Disordered" evidence="1">
    <location>
        <begin position="55"/>
        <end position="182"/>
    </location>
</feature>
<reference evidence="3 4" key="1">
    <citation type="submission" date="2017-02" db="EMBL/GenBank/DDBJ databases">
        <title>Genome sequence of Clostridium beijerinckii Br21.</title>
        <authorList>
            <person name="Fonseca B.C."/>
            <person name="Guazzaroni M.E."/>
            <person name="Riano-Pachon D.M."/>
            <person name="Reginatto V."/>
        </authorList>
    </citation>
    <scope>NUCLEOTIDE SEQUENCE [LARGE SCALE GENOMIC DNA]</scope>
    <source>
        <strain evidence="3 4">Br21</strain>
    </source>
</reference>
<evidence type="ECO:0000256" key="1">
    <source>
        <dbReference type="SAM" id="MobiDB-lite"/>
    </source>
</evidence>
<accession>A0A1S9N5X3</accession>
<dbReference type="InterPro" id="IPR046680">
    <property type="entry name" value="DUF6550"/>
</dbReference>
<feature type="transmembrane region" description="Helical" evidence="2">
    <location>
        <begin position="12"/>
        <end position="31"/>
    </location>
</feature>
<keyword evidence="2" id="KW-0472">Membrane</keyword>
<dbReference type="Proteomes" id="UP000190959">
    <property type="component" value="Unassembled WGS sequence"/>
</dbReference>
<keyword evidence="2" id="KW-0812">Transmembrane</keyword>
<evidence type="ECO:0000313" key="3">
    <source>
        <dbReference type="EMBL" id="OOP72835.1"/>
    </source>
</evidence>
<keyword evidence="2" id="KW-1133">Transmembrane helix</keyword>
<feature type="compositionally biased region" description="Basic and acidic residues" evidence="1">
    <location>
        <begin position="93"/>
        <end position="132"/>
    </location>
</feature>
<dbReference type="EMBL" id="MWMH01000004">
    <property type="protein sequence ID" value="OOP72835.1"/>
    <property type="molecule type" value="Genomic_DNA"/>
</dbReference>